<dbReference type="InterPro" id="IPR013128">
    <property type="entry name" value="Peptidase_C1A"/>
</dbReference>
<evidence type="ECO:0000256" key="6">
    <source>
        <dbReference type="ARBA" id="ARBA00023145"/>
    </source>
</evidence>
<evidence type="ECO:0000256" key="8">
    <source>
        <dbReference type="ARBA" id="ARBA00055576"/>
    </source>
</evidence>
<reference evidence="12" key="1">
    <citation type="submission" date="2019-07" db="EMBL/GenBank/DDBJ databases">
        <title>Annotation for the trematode Paragonimus miyazaki's.</title>
        <authorList>
            <person name="Choi Y.-J."/>
        </authorList>
    </citation>
    <scope>NUCLEOTIDE SEQUENCE</scope>
    <source>
        <strain evidence="12">Japan</strain>
    </source>
</reference>
<keyword evidence="6" id="KW-0865">Zymogen</keyword>
<feature type="signal peptide" evidence="10">
    <location>
        <begin position="1"/>
        <end position="19"/>
    </location>
</feature>
<keyword evidence="7" id="KW-1015">Disulfide bond</keyword>
<evidence type="ECO:0000256" key="7">
    <source>
        <dbReference type="ARBA" id="ARBA00023157"/>
    </source>
</evidence>
<dbReference type="Gene3D" id="3.90.70.10">
    <property type="entry name" value="Cysteine proteinases"/>
    <property type="match status" value="1"/>
</dbReference>
<dbReference type="SUPFAM" id="SSF54001">
    <property type="entry name" value="Cysteine proteinases"/>
    <property type="match status" value="1"/>
</dbReference>
<dbReference type="PANTHER" id="PTHR12411">
    <property type="entry name" value="CYSTEINE PROTEASE FAMILY C1-RELATED"/>
    <property type="match status" value="1"/>
</dbReference>
<proteinExistence type="inferred from homology"/>
<keyword evidence="5" id="KW-0788">Thiol protease</keyword>
<evidence type="ECO:0000256" key="3">
    <source>
        <dbReference type="ARBA" id="ARBA00022729"/>
    </source>
</evidence>
<protein>
    <recommendedName>
        <fullName evidence="9">Cathepsin B-like cysteine proteinase</fullName>
    </recommendedName>
</protein>
<organism evidence="12 13">
    <name type="scientific">Paragonimus skrjabini miyazakii</name>
    <dbReference type="NCBI Taxonomy" id="59628"/>
    <lineage>
        <taxon>Eukaryota</taxon>
        <taxon>Metazoa</taxon>
        <taxon>Spiralia</taxon>
        <taxon>Lophotrochozoa</taxon>
        <taxon>Platyhelminthes</taxon>
        <taxon>Trematoda</taxon>
        <taxon>Digenea</taxon>
        <taxon>Plagiorchiida</taxon>
        <taxon>Troglotremata</taxon>
        <taxon>Troglotrematidae</taxon>
        <taxon>Paragonimus</taxon>
    </lineage>
</organism>
<comment type="function">
    <text evidence="8">Thiol protease. Has a role as a digestive enzyme.</text>
</comment>
<evidence type="ECO:0000313" key="12">
    <source>
        <dbReference type="EMBL" id="KAF7262668.1"/>
    </source>
</evidence>
<keyword evidence="2" id="KW-0645">Protease</keyword>
<evidence type="ECO:0000313" key="13">
    <source>
        <dbReference type="Proteomes" id="UP000822476"/>
    </source>
</evidence>
<dbReference type="PRINTS" id="PR00705">
    <property type="entry name" value="PAPAIN"/>
</dbReference>
<evidence type="ECO:0000256" key="2">
    <source>
        <dbReference type="ARBA" id="ARBA00022670"/>
    </source>
</evidence>
<keyword evidence="3 10" id="KW-0732">Signal</keyword>
<dbReference type="InterPro" id="IPR012599">
    <property type="entry name" value="Propeptide_C1A"/>
</dbReference>
<dbReference type="OrthoDB" id="640249at2759"/>
<dbReference type="InterPro" id="IPR038765">
    <property type="entry name" value="Papain-like_cys_pep_sf"/>
</dbReference>
<dbReference type="Proteomes" id="UP000822476">
    <property type="component" value="Unassembled WGS sequence"/>
</dbReference>
<dbReference type="GO" id="GO:0004197">
    <property type="term" value="F:cysteine-type endopeptidase activity"/>
    <property type="evidence" value="ECO:0007669"/>
    <property type="project" value="InterPro"/>
</dbReference>
<comment type="caution">
    <text evidence="12">The sequence shown here is derived from an EMBL/GenBank/DDBJ whole genome shotgun (WGS) entry which is preliminary data.</text>
</comment>
<evidence type="ECO:0000256" key="9">
    <source>
        <dbReference type="ARBA" id="ARBA00073107"/>
    </source>
</evidence>
<dbReference type="CDD" id="cd02620">
    <property type="entry name" value="Peptidase_C1A_CathepsinB"/>
    <property type="match status" value="1"/>
</dbReference>
<name>A0A8S9ZCL5_9TREM</name>
<dbReference type="PROSITE" id="PS00640">
    <property type="entry name" value="THIOL_PROTEASE_ASN"/>
    <property type="match status" value="1"/>
</dbReference>
<gene>
    <name evidence="12" type="ORF">EG68_00058</name>
</gene>
<dbReference type="InterPro" id="IPR025661">
    <property type="entry name" value="Pept_asp_AS"/>
</dbReference>
<dbReference type="GO" id="GO:0006508">
    <property type="term" value="P:proteolysis"/>
    <property type="evidence" value="ECO:0007669"/>
    <property type="project" value="UniProtKB-KW"/>
</dbReference>
<dbReference type="PROSITE" id="PS00639">
    <property type="entry name" value="THIOL_PROTEASE_HIS"/>
    <property type="match status" value="1"/>
</dbReference>
<sequence length="340" mass="38116">MYFCFWLSLGLLFCDGIHGKSFIPMLQPLSDQMIHYINHEANTTWKARKQSRFPSIWSIRRSLGTLPTPKSLRLDTYCLTSTIFEPPIPENFDAREKWPECTSISEIRDQSSCGSCWAFGAVESMSDRICIASKGKSQPKLSAENLVACCDSCGMGCNGGFPSSAWRYWTKHGIVTGGLYNTTDTCQPYSFPPCEHHVVGPRPPCEGEVKTPTCQTTCQEKYPLRYDQDLWYGRTAYSVSSNPRAIMQEIMTHGPVEVDFEVYADFPNYASGVYQHTAGAFLGGHAVRLLGWGKENGVDYWLLANSWNNDWGDQGYFKILRGVNECGIESDVNAGLPLLK</sequence>
<dbReference type="InterPro" id="IPR000668">
    <property type="entry name" value="Peptidase_C1A_C"/>
</dbReference>
<dbReference type="SMART" id="SM00645">
    <property type="entry name" value="Pept_C1"/>
    <property type="match status" value="1"/>
</dbReference>
<feature type="chain" id="PRO_5035770923" description="Cathepsin B-like cysteine proteinase" evidence="10">
    <location>
        <begin position="20"/>
        <end position="340"/>
    </location>
</feature>
<keyword evidence="13" id="KW-1185">Reference proteome</keyword>
<evidence type="ECO:0000256" key="5">
    <source>
        <dbReference type="ARBA" id="ARBA00022807"/>
    </source>
</evidence>
<dbReference type="InterPro" id="IPR025660">
    <property type="entry name" value="Pept_his_AS"/>
</dbReference>
<evidence type="ECO:0000256" key="1">
    <source>
        <dbReference type="ARBA" id="ARBA00008455"/>
    </source>
</evidence>
<dbReference type="EMBL" id="JTDE01000012">
    <property type="protein sequence ID" value="KAF7262668.1"/>
    <property type="molecule type" value="Genomic_DNA"/>
</dbReference>
<accession>A0A8S9ZCL5</accession>
<keyword evidence="4" id="KW-0378">Hydrolase</keyword>
<dbReference type="PROSITE" id="PS00139">
    <property type="entry name" value="THIOL_PROTEASE_CYS"/>
    <property type="match status" value="1"/>
</dbReference>
<dbReference type="InterPro" id="IPR000169">
    <property type="entry name" value="Pept_cys_AS"/>
</dbReference>
<evidence type="ECO:0000256" key="10">
    <source>
        <dbReference type="SAM" id="SignalP"/>
    </source>
</evidence>
<dbReference type="Pfam" id="PF00112">
    <property type="entry name" value="Peptidase_C1"/>
    <property type="match status" value="1"/>
</dbReference>
<dbReference type="Pfam" id="PF08127">
    <property type="entry name" value="Propeptide_C1"/>
    <property type="match status" value="1"/>
</dbReference>
<dbReference type="AlphaFoldDB" id="A0A8S9ZCL5"/>
<evidence type="ECO:0000256" key="4">
    <source>
        <dbReference type="ARBA" id="ARBA00022801"/>
    </source>
</evidence>
<dbReference type="FunFam" id="3.90.70.10:FF:000031">
    <property type="entry name" value="Cathepsin B"/>
    <property type="match status" value="1"/>
</dbReference>
<feature type="domain" description="Peptidase C1A papain C-terminal" evidence="11">
    <location>
        <begin position="88"/>
        <end position="336"/>
    </location>
</feature>
<comment type="similarity">
    <text evidence="1">Belongs to the peptidase C1 family.</text>
</comment>
<evidence type="ECO:0000259" key="11">
    <source>
        <dbReference type="SMART" id="SM00645"/>
    </source>
</evidence>